<dbReference type="EMBL" id="KF790709">
    <property type="protein sequence ID" value="AIE47620.1"/>
    <property type="molecule type" value="Genomic_DNA"/>
</dbReference>
<proteinExistence type="predicted"/>
<evidence type="ECO:0000313" key="1">
    <source>
        <dbReference type="EMBL" id="AIE47620.1"/>
    </source>
</evidence>
<organism evidence="1">
    <name type="scientific">uncultured prokaryote</name>
    <dbReference type="NCBI Taxonomy" id="198431"/>
    <lineage>
        <taxon>unclassified sequences</taxon>
        <taxon>environmental samples</taxon>
    </lineage>
</organism>
<protein>
    <submittedName>
        <fullName evidence="1">Uncharacterized protein</fullName>
    </submittedName>
</protein>
<accession>A0A068LQY3</accession>
<reference evidence="1" key="1">
    <citation type="journal article" date="2014" name="BMC Genomics">
        <title>Metasecretome-selective phage display approach for mining the functional potential of a rumen microbial community.</title>
        <authorList>
            <person name="Ciric M."/>
            <person name="Moon C.D."/>
            <person name="Leahy S.C."/>
            <person name="Creevey C.J."/>
            <person name="Altermann E."/>
            <person name="Attwood G.T."/>
            <person name="Rakonjac J."/>
            <person name="Gagic D."/>
        </authorList>
    </citation>
    <scope>NUCLEOTIDE SEQUENCE</scope>
</reference>
<sequence length="89" mass="10407">MMVVDHTRTYRTIFFIFLISALVFCFSKKADAKDLDEILDYEITIDVRDDARLNINYHIRWKVLDSVSEGPLSWVKIGVPNYHAEDLKA</sequence>
<feature type="non-terminal residue" evidence="1">
    <location>
        <position position="89"/>
    </location>
</feature>
<dbReference type="AlphaFoldDB" id="A0A068LQY3"/>
<name>A0A068LQY3_9ZZZZ</name>